<name>A0ABT8Z242_9SPIR</name>
<dbReference type="EMBL" id="JAUPBM010000284">
    <property type="protein sequence ID" value="MDO7021722.1"/>
    <property type="molecule type" value="Genomic_DNA"/>
</dbReference>
<evidence type="ECO:0000313" key="2">
    <source>
        <dbReference type="Proteomes" id="UP001175147"/>
    </source>
</evidence>
<evidence type="ECO:0000313" key="1">
    <source>
        <dbReference type="EMBL" id="MDO7021722.1"/>
    </source>
</evidence>
<comment type="caution">
    <text evidence="1">The sequence shown here is derived from an EMBL/GenBank/DDBJ whole genome shotgun (WGS) entry which is preliminary data.</text>
</comment>
<proteinExistence type="predicted"/>
<organism evidence="1 2">
    <name type="scientific">Brachyspira innocens</name>
    <dbReference type="NCBI Taxonomy" id="13264"/>
    <lineage>
        <taxon>Bacteria</taxon>
        <taxon>Pseudomonadati</taxon>
        <taxon>Spirochaetota</taxon>
        <taxon>Spirochaetia</taxon>
        <taxon>Brachyspirales</taxon>
        <taxon>Brachyspiraceae</taxon>
        <taxon>Brachyspira</taxon>
    </lineage>
</organism>
<keyword evidence="2" id="KW-1185">Reference proteome</keyword>
<sequence length="103" mass="12256">MNTEIIENTLLTLINEFKKDEKEKYNALENTIKSINKSFLEEEELKTNILNKFLPQIKIVIKEVKEEMKKYPPQICIFEAVNLQRHENYNSNLLANFLKINIK</sequence>
<protein>
    <submittedName>
        <fullName evidence="1">Uncharacterized protein</fullName>
    </submittedName>
</protein>
<gene>
    <name evidence="1" type="ORF">Q5M86_13180</name>
</gene>
<dbReference type="Proteomes" id="UP001175147">
    <property type="component" value="Unassembled WGS sequence"/>
</dbReference>
<reference evidence="1" key="1">
    <citation type="submission" date="2023-07" db="EMBL/GenBank/DDBJ databases">
        <title>Mucosal microbiota of week-old chicken and adult hens.</title>
        <authorList>
            <person name="Volf J."/>
            <person name="Karasova D."/>
            <person name="Crhanova M."/>
            <person name="Faldynova M."/>
            <person name="Prikrylova H."/>
            <person name="Zeman M."/>
            <person name="Babak V."/>
            <person name="Rajova J."/>
            <person name="Rychlik I."/>
        </authorList>
    </citation>
    <scope>NUCLEOTIDE SEQUENCE</scope>
    <source>
        <strain evidence="1">ET902</strain>
    </source>
</reference>
<accession>A0ABT8Z242</accession>
<feature type="non-terminal residue" evidence="1">
    <location>
        <position position="103"/>
    </location>
</feature>